<dbReference type="PANTHER" id="PTHR43162:SF1">
    <property type="entry name" value="PRESTALK A DIFFERENTIATION PROTEIN A"/>
    <property type="match status" value="1"/>
</dbReference>
<accession>A0ABT0G752</accession>
<reference evidence="2 3" key="1">
    <citation type="submission" date="2022-04" db="EMBL/GenBank/DDBJ databases">
        <title>Genome draft of Actinomadura sp. ATCC 31491.</title>
        <authorList>
            <person name="Shi X."/>
            <person name="Du Y."/>
        </authorList>
    </citation>
    <scope>NUCLEOTIDE SEQUENCE [LARGE SCALE GENOMIC DNA]</scope>
    <source>
        <strain evidence="2 3">ATCC 31491</strain>
    </source>
</reference>
<evidence type="ECO:0000259" key="1">
    <source>
        <dbReference type="Pfam" id="PF05368"/>
    </source>
</evidence>
<dbReference type="InterPro" id="IPR008030">
    <property type="entry name" value="NmrA-like"/>
</dbReference>
<dbReference type="Proteomes" id="UP001317259">
    <property type="component" value="Unassembled WGS sequence"/>
</dbReference>
<dbReference type="Pfam" id="PF05368">
    <property type="entry name" value="NmrA"/>
    <property type="match status" value="1"/>
</dbReference>
<dbReference type="SUPFAM" id="SSF51735">
    <property type="entry name" value="NAD(P)-binding Rossmann-fold domains"/>
    <property type="match status" value="1"/>
</dbReference>
<dbReference type="InterPro" id="IPR036291">
    <property type="entry name" value="NAD(P)-bd_dom_sf"/>
</dbReference>
<dbReference type="InterPro" id="IPR051604">
    <property type="entry name" value="Ergot_Alk_Oxidoreductase"/>
</dbReference>
<name>A0ABT0G752_9ACTN</name>
<sequence>MAGILVTGATGRVGGHLVRLLRRAGAEVRPAMMRPEGRDAVRFSFTDPSTYGDAFQGVERVFLMRPPQLGNVSRDMLPALEAARRMGVRHMVLLSLQGAEKNPFVPHRALERWLAGSGMDWTFVRSGFFMQNLSTTHAAEIRDEGVIMVPAGRGRTSFVDVRDVAEVAALALREDGHAGQAYTPTGAEALSYADAAGVISAVLGRTVRYAAPGPVAYWRHARRHGMDVPMAAVTLALYSMCRLGLAAGVTDDVRRLLGRAPIAFEQFVKDERAAWE</sequence>
<dbReference type="CDD" id="cd05269">
    <property type="entry name" value="TMR_SDR_a"/>
    <property type="match status" value="1"/>
</dbReference>
<comment type="caution">
    <text evidence="2">The sequence shown here is derived from an EMBL/GenBank/DDBJ whole genome shotgun (WGS) entry which is preliminary data.</text>
</comment>
<dbReference type="Gene3D" id="3.90.25.10">
    <property type="entry name" value="UDP-galactose 4-epimerase, domain 1"/>
    <property type="match status" value="1"/>
</dbReference>
<organism evidence="2 3">
    <name type="scientific">Actinomadura luzonensis</name>
    <dbReference type="NCBI Taxonomy" id="2805427"/>
    <lineage>
        <taxon>Bacteria</taxon>
        <taxon>Bacillati</taxon>
        <taxon>Actinomycetota</taxon>
        <taxon>Actinomycetes</taxon>
        <taxon>Streptosporangiales</taxon>
        <taxon>Thermomonosporaceae</taxon>
        <taxon>Actinomadura</taxon>
    </lineage>
</organism>
<protein>
    <submittedName>
        <fullName evidence="2">SDR family oxidoreductase</fullName>
    </submittedName>
</protein>
<dbReference type="PANTHER" id="PTHR43162">
    <property type="match status" value="1"/>
</dbReference>
<evidence type="ECO:0000313" key="3">
    <source>
        <dbReference type="Proteomes" id="UP001317259"/>
    </source>
</evidence>
<keyword evidence="3" id="KW-1185">Reference proteome</keyword>
<feature type="domain" description="NmrA-like" evidence="1">
    <location>
        <begin position="4"/>
        <end position="211"/>
    </location>
</feature>
<dbReference type="EMBL" id="JAKRKC020000002">
    <property type="protein sequence ID" value="MCK2220430.1"/>
    <property type="molecule type" value="Genomic_DNA"/>
</dbReference>
<evidence type="ECO:0000313" key="2">
    <source>
        <dbReference type="EMBL" id="MCK2220430.1"/>
    </source>
</evidence>
<dbReference type="RefSeq" id="WP_242376145.1">
    <property type="nucleotide sequence ID" value="NZ_JAKRKC020000002.1"/>
</dbReference>
<proteinExistence type="predicted"/>
<gene>
    <name evidence="2" type="ORF">MF672_042495</name>
</gene>
<dbReference type="Gene3D" id="3.40.50.720">
    <property type="entry name" value="NAD(P)-binding Rossmann-like Domain"/>
    <property type="match status" value="1"/>
</dbReference>